<dbReference type="Pfam" id="PF00877">
    <property type="entry name" value="NLPC_P60"/>
    <property type="match status" value="1"/>
</dbReference>
<feature type="compositionally biased region" description="Low complexity" evidence="5">
    <location>
        <begin position="139"/>
        <end position="175"/>
    </location>
</feature>
<organism evidence="8 9">
    <name type="scientific">Streptosporangium album</name>
    <dbReference type="NCBI Taxonomy" id="47479"/>
    <lineage>
        <taxon>Bacteria</taxon>
        <taxon>Bacillati</taxon>
        <taxon>Actinomycetota</taxon>
        <taxon>Actinomycetes</taxon>
        <taxon>Streptosporangiales</taxon>
        <taxon>Streptosporangiaceae</taxon>
        <taxon>Streptosporangium</taxon>
    </lineage>
</organism>
<evidence type="ECO:0000256" key="2">
    <source>
        <dbReference type="ARBA" id="ARBA00022670"/>
    </source>
</evidence>
<keyword evidence="2" id="KW-0645">Protease</keyword>
<dbReference type="InterPro" id="IPR051794">
    <property type="entry name" value="PG_Endopeptidase_C40"/>
</dbReference>
<dbReference type="RefSeq" id="WP_184755966.1">
    <property type="nucleotide sequence ID" value="NZ_BAABEK010000080.1"/>
</dbReference>
<feature type="signal peptide" evidence="6">
    <location>
        <begin position="1"/>
        <end position="24"/>
    </location>
</feature>
<dbReference type="PANTHER" id="PTHR47359:SF3">
    <property type="entry name" value="NLP_P60 DOMAIN-CONTAINING PROTEIN-RELATED"/>
    <property type="match status" value="1"/>
</dbReference>
<dbReference type="AlphaFoldDB" id="A0A7W7RXM6"/>
<dbReference type="GO" id="GO:0008234">
    <property type="term" value="F:cysteine-type peptidase activity"/>
    <property type="evidence" value="ECO:0007669"/>
    <property type="project" value="UniProtKB-KW"/>
</dbReference>
<evidence type="ECO:0000256" key="5">
    <source>
        <dbReference type="SAM" id="MobiDB-lite"/>
    </source>
</evidence>
<feature type="chain" id="PRO_5031345939" evidence="6">
    <location>
        <begin position="25"/>
        <end position="338"/>
    </location>
</feature>
<feature type="region of interest" description="Disordered" evidence="5">
    <location>
        <begin position="64"/>
        <end position="210"/>
    </location>
</feature>
<dbReference type="Proteomes" id="UP000534286">
    <property type="component" value="Unassembled WGS sequence"/>
</dbReference>
<evidence type="ECO:0000313" key="8">
    <source>
        <dbReference type="EMBL" id="MBB4940114.1"/>
    </source>
</evidence>
<sequence>MITTVLTTTVLVTALTGSSPQAPAARLCSQVADAWRPLLSGAELPDGFQTWLREVVRFALTTACEPGRTGPESPTSATRVGTGDDTSVPGAPGTADAAESSRSGALDIDGPSDPARGASTDINGLFGPSADPFPDAIEPSGSAGGTSSPGITASSGPSGPASPDVAGSSGSPSSSRGHRPAVSSEKPAEFGATRPPSTSSRSRRLSPGQTAVAAALRHIGRPYVWGGGSGEGPTGGGFDCSGLALYAWSKAGTALSHYTGSQFRQGRRVPFSQLRPGDLVFFGGGTGDPTHVGVYVKDGVMVHAPKPGDVVRTTNFADSPYYRARYRGAIRPGSRTSA</sequence>
<evidence type="ECO:0000313" key="9">
    <source>
        <dbReference type="Proteomes" id="UP000534286"/>
    </source>
</evidence>
<protein>
    <submittedName>
        <fullName evidence="8">Cell wall-associated NlpC family hydrolase</fullName>
    </submittedName>
</protein>
<evidence type="ECO:0000256" key="6">
    <source>
        <dbReference type="SAM" id="SignalP"/>
    </source>
</evidence>
<name>A0A7W7RXM6_9ACTN</name>
<reference evidence="8 9" key="1">
    <citation type="submission" date="2020-08" db="EMBL/GenBank/DDBJ databases">
        <title>Sequencing the genomes of 1000 actinobacteria strains.</title>
        <authorList>
            <person name="Klenk H.-P."/>
        </authorList>
    </citation>
    <scope>NUCLEOTIDE SEQUENCE [LARGE SCALE GENOMIC DNA]</scope>
    <source>
        <strain evidence="8 9">DSM 43023</strain>
    </source>
</reference>
<dbReference type="GO" id="GO:0006508">
    <property type="term" value="P:proteolysis"/>
    <property type="evidence" value="ECO:0007669"/>
    <property type="project" value="UniProtKB-KW"/>
</dbReference>
<evidence type="ECO:0000256" key="4">
    <source>
        <dbReference type="ARBA" id="ARBA00022807"/>
    </source>
</evidence>
<dbReference type="PROSITE" id="PS51935">
    <property type="entry name" value="NLPC_P60"/>
    <property type="match status" value="1"/>
</dbReference>
<feature type="domain" description="NlpC/P60" evidence="7">
    <location>
        <begin position="205"/>
        <end position="333"/>
    </location>
</feature>
<dbReference type="PANTHER" id="PTHR47359">
    <property type="entry name" value="PEPTIDOGLYCAN DL-ENDOPEPTIDASE CWLO"/>
    <property type="match status" value="1"/>
</dbReference>
<keyword evidence="3 8" id="KW-0378">Hydrolase</keyword>
<proteinExistence type="inferred from homology"/>
<comment type="caution">
    <text evidence="8">The sequence shown here is derived from an EMBL/GenBank/DDBJ whole genome shotgun (WGS) entry which is preliminary data.</text>
</comment>
<accession>A0A7W7RXM6</accession>
<evidence type="ECO:0000256" key="1">
    <source>
        <dbReference type="ARBA" id="ARBA00007074"/>
    </source>
</evidence>
<comment type="similarity">
    <text evidence="1">Belongs to the peptidase C40 family.</text>
</comment>
<keyword evidence="9" id="KW-1185">Reference proteome</keyword>
<dbReference type="EMBL" id="JACHJU010000001">
    <property type="protein sequence ID" value="MBB4940114.1"/>
    <property type="molecule type" value="Genomic_DNA"/>
</dbReference>
<dbReference type="InterPro" id="IPR000064">
    <property type="entry name" value="NLP_P60_dom"/>
</dbReference>
<evidence type="ECO:0000259" key="7">
    <source>
        <dbReference type="PROSITE" id="PS51935"/>
    </source>
</evidence>
<keyword evidence="6" id="KW-0732">Signal</keyword>
<dbReference type="SUPFAM" id="SSF54001">
    <property type="entry name" value="Cysteine proteinases"/>
    <property type="match status" value="1"/>
</dbReference>
<evidence type="ECO:0000256" key="3">
    <source>
        <dbReference type="ARBA" id="ARBA00022801"/>
    </source>
</evidence>
<dbReference type="Gene3D" id="3.90.1720.10">
    <property type="entry name" value="endopeptidase domain like (from Nostoc punctiforme)"/>
    <property type="match status" value="1"/>
</dbReference>
<gene>
    <name evidence="8" type="ORF">FHR32_004419</name>
</gene>
<keyword evidence="4" id="KW-0788">Thiol protease</keyword>
<dbReference type="InterPro" id="IPR038765">
    <property type="entry name" value="Papain-like_cys_pep_sf"/>
</dbReference>